<reference evidence="7" key="2">
    <citation type="submission" date="2013-12" db="EMBL/GenBank/DDBJ databases">
        <authorList>
            <person name="Yu Y."/>
            <person name="Lee S."/>
            <person name="de Baynast K."/>
            <person name="Wissotski M."/>
            <person name="Liu L."/>
            <person name="Talag J."/>
            <person name="Goicoechea J."/>
            <person name="Angelova A."/>
            <person name="Jetty R."/>
            <person name="Kudrna D."/>
            <person name="Golser W."/>
            <person name="Rivera L."/>
            <person name="Zhang J."/>
            <person name="Wing R."/>
        </authorList>
    </citation>
    <scope>NUCLEOTIDE SEQUENCE</scope>
</reference>
<comment type="similarity">
    <text evidence="1 3">Belongs to the thiolase-like superfamily. Chalcone/stilbene synthases family.</text>
</comment>
<dbReference type="InterPro" id="IPR016039">
    <property type="entry name" value="Thiolase-like"/>
</dbReference>
<evidence type="ECO:0000256" key="1">
    <source>
        <dbReference type="ARBA" id="ARBA00005531"/>
    </source>
</evidence>
<evidence type="ECO:0000256" key="2">
    <source>
        <dbReference type="PIRSR" id="PIRSR000451-1"/>
    </source>
</evidence>
<dbReference type="Pfam" id="PF02797">
    <property type="entry name" value="Chal_sti_synt_C"/>
    <property type="match status" value="1"/>
</dbReference>
<dbReference type="Gramene" id="LPERR11G12300.1">
    <property type="protein sequence ID" value="LPERR11G12300.1"/>
    <property type="gene ID" value="LPERR11G12300"/>
</dbReference>
<name>A0A0D9XSN2_9ORYZ</name>
<dbReference type="InterPro" id="IPR001099">
    <property type="entry name" value="Chalcone/stilbene_synt_N"/>
</dbReference>
<keyword evidence="7" id="KW-1185">Reference proteome</keyword>
<reference evidence="6" key="3">
    <citation type="submission" date="2015-04" db="UniProtKB">
        <authorList>
            <consortium name="EnsemblPlants"/>
        </authorList>
    </citation>
    <scope>IDENTIFICATION</scope>
</reference>
<evidence type="ECO:0000313" key="6">
    <source>
        <dbReference type="EnsemblPlants" id="LPERR11G12300.1"/>
    </source>
</evidence>
<proteinExistence type="inferred from homology"/>
<keyword evidence="3" id="KW-0808">Transferase</keyword>
<dbReference type="CDD" id="cd00831">
    <property type="entry name" value="CHS_like"/>
    <property type="match status" value="1"/>
</dbReference>
<dbReference type="STRING" id="77586.A0A0D9XSN2"/>
<dbReference type="HOGENOM" id="CLU_034992_2_1_1"/>
<evidence type="ECO:0000259" key="4">
    <source>
        <dbReference type="Pfam" id="PF00195"/>
    </source>
</evidence>
<dbReference type="AlphaFoldDB" id="A0A0D9XSN2"/>
<dbReference type="GO" id="GO:0016747">
    <property type="term" value="F:acyltransferase activity, transferring groups other than amino-acyl groups"/>
    <property type="evidence" value="ECO:0007669"/>
    <property type="project" value="InterPro"/>
</dbReference>
<feature type="active site" description="Acyl-thioester intermediate" evidence="2">
    <location>
        <position position="110"/>
    </location>
</feature>
<protein>
    <recommendedName>
        <fullName evidence="8">Chalcone/stilbene synthase N-terminal domain-containing protein</fullName>
    </recommendedName>
</protein>
<evidence type="ECO:0000313" key="7">
    <source>
        <dbReference type="Proteomes" id="UP000032180"/>
    </source>
</evidence>
<sequence>MIDDCGEKSSTRKRHFCITDEIIAAHPEFTNRSLPSLDARLAITEHAVLDLAAAAAANAIADWGRPTADITHLVLATSACAHAPSPDARLAKRLGLRPAVLRTSLLLHGCSGGCVALRLAKDIAGGDAGARVLVVSADTHLLAFAAPDEAHLETIVVNALFGDGAAAVVVGTTNPRIPDERPIFHMVSSSQTTIEGTEEEVVMRISERGLDYNISGDVPALVRGSIERCIVDAIAPLGLAAAAAGGGGGWNEMFWAMHPGGRAILDGYEEALRLEHGKLDASRRVLSEYGNMGGTTIIFVLDELRRRRREEEDGLRFCEWGAMVGLGPGLTIEIMVLRATGGPDDGKMMTADIQP</sequence>
<dbReference type="InterPro" id="IPR011141">
    <property type="entry name" value="Polyketide_synthase_type-III"/>
</dbReference>
<evidence type="ECO:0008006" key="8">
    <source>
        <dbReference type="Google" id="ProtNLM"/>
    </source>
</evidence>
<dbReference type="GO" id="GO:0030639">
    <property type="term" value="P:polyketide biosynthetic process"/>
    <property type="evidence" value="ECO:0007669"/>
    <property type="project" value="TreeGrafter"/>
</dbReference>
<feature type="domain" description="Chalcone/stilbene synthase C-terminal" evidence="5">
    <location>
        <begin position="186"/>
        <end position="339"/>
    </location>
</feature>
<dbReference type="eggNOG" id="ENOG502QRSY">
    <property type="taxonomic scope" value="Eukaryota"/>
</dbReference>
<dbReference type="InterPro" id="IPR012328">
    <property type="entry name" value="Chalcone/stilbene_synt_C"/>
</dbReference>
<dbReference type="FunFam" id="3.40.47.10:FF:000014">
    <property type="entry name" value="Chalcone synthase 1"/>
    <property type="match status" value="1"/>
</dbReference>
<evidence type="ECO:0000256" key="3">
    <source>
        <dbReference type="RuleBase" id="RU003633"/>
    </source>
</evidence>
<organism evidence="6 7">
    <name type="scientific">Leersia perrieri</name>
    <dbReference type="NCBI Taxonomy" id="77586"/>
    <lineage>
        <taxon>Eukaryota</taxon>
        <taxon>Viridiplantae</taxon>
        <taxon>Streptophyta</taxon>
        <taxon>Embryophyta</taxon>
        <taxon>Tracheophyta</taxon>
        <taxon>Spermatophyta</taxon>
        <taxon>Magnoliopsida</taxon>
        <taxon>Liliopsida</taxon>
        <taxon>Poales</taxon>
        <taxon>Poaceae</taxon>
        <taxon>BOP clade</taxon>
        <taxon>Oryzoideae</taxon>
        <taxon>Oryzeae</taxon>
        <taxon>Oryzinae</taxon>
        <taxon>Leersia</taxon>
    </lineage>
</organism>
<dbReference type="EnsemblPlants" id="LPERR11G12300.1">
    <property type="protein sequence ID" value="LPERR11G12300.1"/>
    <property type="gene ID" value="LPERR11G12300"/>
</dbReference>
<keyword evidence="3" id="KW-0012">Acyltransferase</keyword>
<reference evidence="6 7" key="1">
    <citation type="submission" date="2012-08" db="EMBL/GenBank/DDBJ databases">
        <title>Oryza genome evolution.</title>
        <authorList>
            <person name="Wing R.A."/>
        </authorList>
    </citation>
    <scope>NUCLEOTIDE SEQUENCE</scope>
</reference>
<dbReference type="Pfam" id="PF00195">
    <property type="entry name" value="Chal_sti_synt_N"/>
    <property type="match status" value="1"/>
</dbReference>
<feature type="domain" description="Chalcone/stilbene synthase N-terminal" evidence="4">
    <location>
        <begin position="7"/>
        <end position="172"/>
    </location>
</feature>
<dbReference type="Gene3D" id="3.40.47.10">
    <property type="match status" value="2"/>
</dbReference>
<dbReference type="PANTHER" id="PTHR11877:SF47">
    <property type="entry name" value="OS11G0529900 PROTEIN"/>
    <property type="match status" value="1"/>
</dbReference>
<evidence type="ECO:0000259" key="5">
    <source>
        <dbReference type="Pfam" id="PF02797"/>
    </source>
</evidence>
<dbReference type="PANTHER" id="PTHR11877">
    <property type="entry name" value="HYDROXYMETHYLGLUTARYL-COA SYNTHASE"/>
    <property type="match status" value="1"/>
</dbReference>
<dbReference type="PIRSF" id="PIRSF000451">
    <property type="entry name" value="PKS_III"/>
    <property type="match status" value="1"/>
</dbReference>
<accession>A0A0D9XSN2</accession>
<dbReference type="SUPFAM" id="SSF53901">
    <property type="entry name" value="Thiolase-like"/>
    <property type="match status" value="2"/>
</dbReference>
<dbReference type="Proteomes" id="UP000032180">
    <property type="component" value="Chromosome 11"/>
</dbReference>